<organism evidence="1 2">
    <name type="scientific">Mycobacterium phage DroogsArmy</name>
    <dbReference type="NCBI Taxonomy" id="2744011"/>
    <lineage>
        <taxon>Viruses</taxon>
        <taxon>Duplodnaviria</taxon>
        <taxon>Heunggongvirae</taxon>
        <taxon>Uroviricota</taxon>
        <taxon>Caudoviricetes</taxon>
        <taxon>Timshelvirus</taxon>
        <taxon>Timshelvirus droogsarmy</taxon>
    </lineage>
</organism>
<sequence length="156" mass="17760">MKQMKPIPSQEDADMDDPEEHFLWGLRNLPMFGGSGTVTNSGFLRKWSEHLWKLGFRHTSWLARLADENGNIHISQLPKQQLKFQEAFKGPRHTYNNAACWIPVEAKPAAPTQIQDLSKVTLLEQQIYAEQLKRLGVIPGERVPEHTAAELNEGHP</sequence>
<proteinExistence type="predicted"/>
<dbReference type="GeneID" id="64871616"/>
<gene>
    <name evidence="1" type="primary">29</name>
    <name evidence="1" type="ORF">SEA_DROOGSARMY_29</name>
</gene>
<evidence type="ECO:0008006" key="3">
    <source>
        <dbReference type="Google" id="ProtNLM"/>
    </source>
</evidence>
<evidence type="ECO:0000313" key="1">
    <source>
        <dbReference type="EMBL" id="QKO02425.1"/>
    </source>
</evidence>
<protein>
    <recommendedName>
        <fullName evidence="3">Minor tail protein</fullName>
    </recommendedName>
</protein>
<reference evidence="1 2" key="1">
    <citation type="submission" date="2020-06" db="EMBL/GenBank/DDBJ databases">
        <authorList>
            <person name="Fast K.M."/>
            <person name="Johnson K."/>
            <person name="Mayfield K.N."/>
            <person name="Stephens L.A."/>
            <person name="Reid T.H."/>
            <person name="Ryan E.D."/>
            <person name="Keener T.W."/>
            <person name="Sandel M.W."/>
            <person name="Garlena R.A."/>
            <person name="Russell D.A."/>
            <person name="Pope W.H."/>
            <person name="Jacobs-Sera D."/>
            <person name="Hatfull G.F."/>
        </authorList>
    </citation>
    <scope>NUCLEOTIDE SEQUENCE [LARGE SCALE GENOMIC DNA]</scope>
</reference>
<dbReference type="Pfam" id="PF10910">
    <property type="entry name" value="Phage_gene29"/>
    <property type="match status" value="1"/>
</dbReference>
<name>A0A6N0A3U2_9CAUD</name>
<dbReference type="EMBL" id="MT553337">
    <property type="protein sequence ID" value="QKO02425.1"/>
    <property type="molecule type" value="Genomic_DNA"/>
</dbReference>
<dbReference type="InterPro" id="IPR021226">
    <property type="entry name" value="Phage_gene29"/>
</dbReference>
<dbReference type="KEGG" id="vg:64871616"/>
<accession>A0A6N0A3U2</accession>
<keyword evidence="2" id="KW-1185">Reference proteome</keyword>
<dbReference type="Proteomes" id="UP000509248">
    <property type="component" value="Segment"/>
</dbReference>
<dbReference type="RefSeq" id="YP_010061983.1">
    <property type="nucleotide sequence ID" value="NC_054789.1"/>
</dbReference>
<evidence type="ECO:0000313" key="2">
    <source>
        <dbReference type="Proteomes" id="UP000509248"/>
    </source>
</evidence>